<evidence type="ECO:0000313" key="10">
    <source>
        <dbReference type="EMBL" id="UOQ58957.1"/>
    </source>
</evidence>
<keyword evidence="4" id="KW-0997">Cell inner membrane</keyword>
<reference evidence="10 11" key="1">
    <citation type="submission" date="2022-04" db="EMBL/GenBank/DDBJ databases">
        <title>Leucobacter sp. isolated from rhizosphere of onion.</title>
        <authorList>
            <person name="Won M."/>
            <person name="Lee C.-M."/>
            <person name="Woen H.-Y."/>
            <person name="Kwon S.-W."/>
        </authorList>
    </citation>
    <scope>NUCLEOTIDE SEQUENCE [LARGE SCALE GENOMIC DNA]</scope>
    <source>
        <strain evidence="10 11">H25R-14</strain>
    </source>
</reference>
<evidence type="ECO:0000256" key="6">
    <source>
        <dbReference type="ARBA" id="ARBA00022989"/>
    </source>
</evidence>
<proteinExistence type="inferred from homology"/>
<feature type="transmembrane region" description="Helical" evidence="8">
    <location>
        <begin position="108"/>
        <end position="129"/>
    </location>
</feature>
<comment type="subcellular location">
    <subcellularLocation>
        <location evidence="1">Cell inner membrane</location>
        <topology evidence="1">Multi-pass membrane protein</topology>
    </subcellularLocation>
    <subcellularLocation>
        <location evidence="8">Cell membrane</location>
        <topology evidence="8">Multi-pass membrane protein</topology>
    </subcellularLocation>
</comment>
<feature type="transmembrane region" description="Helical" evidence="8">
    <location>
        <begin position="240"/>
        <end position="261"/>
    </location>
</feature>
<keyword evidence="11" id="KW-1185">Reference proteome</keyword>
<gene>
    <name evidence="10" type="ORF">MUN76_07690</name>
</gene>
<feature type="domain" description="ABC transmembrane type-1" evidence="9">
    <location>
        <begin position="70"/>
        <end position="258"/>
    </location>
</feature>
<evidence type="ECO:0000256" key="8">
    <source>
        <dbReference type="RuleBase" id="RU363032"/>
    </source>
</evidence>
<evidence type="ECO:0000256" key="5">
    <source>
        <dbReference type="ARBA" id="ARBA00022692"/>
    </source>
</evidence>
<dbReference type="Pfam" id="PF00528">
    <property type="entry name" value="BPD_transp_1"/>
    <property type="match status" value="1"/>
</dbReference>
<dbReference type="SUPFAM" id="SSF161098">
    <property type="entry name" value="MetI-like"/>
    <property type="match status" value="1"/>
</dbReference>
<evidence type="ECO:0000256" key="7">
    <source>
        <dbReference type="ARBA" id="ARBA00023136"/>
    </source>
</evidence>
<dbReference type="EMBL" id="CP095043">
    <property type="protein sequence ID" value="UOQ58957.1"/>
    <property type="molecule type" value="Genomic_DNA"/>
</dbReference>
<organism evidence="10 11">
    <name type="scientific">Leucobacter rhizosphaerae</name>
    <dbReference type="NCBI Taxonomy" id="2932245"/>
    <lineage>
        <taxon>Bacteria</taxon>
        <taxon>Bacillati</taxon>
        <taxon>Actinomycetota</taxon>
        <taxon>Actinomycetes</taxon>
        <taxon>Micrococcales</taxon>
        <taxon>Microbacteriaceae</taxon>
        <taxon>Leucobacter</taxon>
    </lineage>
</organism>
<dbReference type="Gene3D" id="1.10.3720.10">
    <property type="entry name" value="MetI-like"/>
    <property type="match status" value="1"/>
</dbReference>
<evidence type="ECO:0000256" key="2">
    <source>
        <dbReference type="ARBA" id="ARBA00022448"/>
    </source>
</evidence>
<dbReference type="InterPro" id="IPR035906">
    <property type="entry name" value="MetI-like_sf"/>
</dbReference>
<keyword evidence="7 8" id="KW-0472">Membrane</keyword>
<evidence type="ECO:0000313" key="11">
    <source>
        <dbReference type="Proteomes" id="UP000831775"/>
    </source>
</evidence>
<dbReference type="PANTHER" id="PTHR43357:SF4">
    <property type="entry name" value="INNER MEMBRANE ABC TRANSPORTER PERMEASE PROTEIN YDCV"/>
    <property type="match status" value="1"/>
</dbReference>
<evidence type="ECO:0000256" key="4">
    <source>
        <dbReference type="ARBA" id="ARBA00022519"/>
    </source>
</evidence>
<comment type="similarity">
    <text evidence="8">Belongs to the binding-protein-dependent transport system permease family.</text>
</comment>
<dbReference type="PROSITE" id="PS50928">
    <property type="entry name" value="ABC_TM1"/>
    <property type="match status" value="1"/>
</dbReference>
<feature type="transmembrane region" description="Helical" evidence="8">
    <location>
        <begin position="12"/>
        <end position="39"/>
    </location>
</feature>
<keyword evidence="3" id="KW-1003">Cell membrane</keyword>
<dbReference type="Proteomes" id="UP000831775">
    <property type="component" value="Chromosome"/>
</dbReference>
<feature type="transmembrane region" description="Helical" evidence="8">
    <location>
        <begin position="182"/>
        <end position="204"/>
    </location>
</feature>
<protein>
    <submittedName>
        <fullName evidence="10">ABC transporter permease</fullName>
    </submittedName>
</protein>
<sequence>MSGALRRNERVLRVASGFVIGFTIVLVIAPALLTILLSFSDDAAIGFPPKSWGVQNYVDLFSSTKWLDPLMLSLQLSVGGAVIALVLGVPTLLALHRSRVPFRGAIEGWSLVSMILPGAVYAVAMYGVFQQFGLNGTHVGLMLMYGILAVPMVVILGSAALRQISQELELVAYTLGARRFRALFGVTLRLVLPAMLASALMAFITGFEEAVFINFLGGPGLKTLPKAISDSVMYGSDPTITAISAILVVATSIAIALPMALSREEKRT</sequence>
<accession>A0ABY4FRT0</accession>
<keyword evidence="5 8" id="KW-0812">Transmembrane</keyword>
<name>A0ABY4FRT0_9MICO</name>
<feature type="transmembrane region" description="Helical" evidence="8">
    <location>
        <begin position="70"/>
        <end position="96"/>
    </location>
</feature>
<dbReference type="PANTHER" id="PTHR43357">
    <property type="entry name" value="INNER MEMBRANE ABC TRANSPORTER PERMEASE PROTEIN YDCV"/>
    <property type="match status" value="1"/>
</dbReference>
<evidence type="ECO:0000256" key="1">
    <source>
        <dbReference type="ARBA" id="ARBA00004429"/>
    </source>
</evidence>
<evidence type="ECO:0000259" key="9">
    <source>
        <dbReference type="PROSITE" id="PS50928"/>
    </source>
</evidence>
<keyword evidence="6 8" id="KW-1133">Transmembrane helix</keyword>
<evidence type="ECO:0000256" key="3">
    <source>
        <dbReference type="ARBA" id="ARBA00022475"/>
    </source>
</evidence>
<feature type="transmembrane region" description="Helical" evidence="8">
    <location>
        <begin position="141"/>
        <end position="161"/>
    </location>
</feature>
<keyword evidence="2 8" id="KW-0813">Transport</keyword>
<dbReference type="RefSeq" id="WP_244683731.1">
    <property type="nucleotide sequence ID" value="NZ_CP095043.1"/>
</dbReference>
<dbReference type="InterPro" id="IPR000515">
    <property type="entry name" value="MetI-like"/>
</dbReference>